<evidence type="ECO:0000313" key="3">
    <source>
        <dbReference type="Proteomes" id="UP001172101"/>
    </source>
</evidence>
<feature type="compositionally biased region" description="Basic and acidic residues" evidence="1">
    <location>
        <begin position="151"/>
        <end position="163"/>
    </location>
</feature>
<accession>A0AA40DJ57</accession>
<evidence type="ECO:0000256" key="1">
    <source>
        <dbReference type="SAM" id="MobiDB-lite"/>
    </source>
</evidence>
<proteinExistence type="predicted"/>
<dbReference type="Proteomes" id="UP001172101">
    <property type="component" value="Unassembled WGS sequence"/>
</dbReference>
<reference evidence="2" key="1">
    <citation type="submission" date="2023-06" db="EMBL/GenBank/DDBJ databases">
        <title>Genome-scale phylogeny and comparative genomics of the fungal order Sordariales.</title>
        <authorList>
            <consortium name="Lawrence Berkeley National Laboratory"/>
            <person name="Hensen N."/>
            <person name="Bonometti L."/>
            <person name="Westerberg I."/>
            <person name="Brannstrom I.O."/>
            <person name="Guillou S."/>
            <person name="Cros-Aarteil S."/>
            <person name="Calhoun S."/>
            <person name="Haridas S."/>
            <person name="Kuo A."/>
            <person name="Mondo S."/>
            <person name="Pangilinan J."/>
            <person name="Riley R."/>
            <person name="LaButti K."/>
            <person name="Andreopoulos B."/>
            <person name="Lipzen A."/>
            <person name="Chen C."/>
            <person name="Yanf M."/>
            <person name="Daum C."/>
            <person name="Ng V."/>
            <person name="Clum A."/>
            <person name="Steindorff A."/>
            <person name="Ohm R."/>
            <person name="Martin F."/>
            <person name="Silar P."/>
            <person name="Natvig D."/>
            <person name="Lalanne C."/>
            <person name="Gautier V."/>
            <person name="Ament-velasquez S.L."/>
            <person name="Kruys A."/>
            <person name="Hutchinson M.I."/>
            <person name="Powell A.J."/>
            <person name="Barry K."/>
            <person name="Miller A.N."/>
            <person name="Grigoriev I.V."/>
            <person name="Debuchy R."/>
            <person name="Gladieux P."/>
            <person name="Thoren M.H."/>
            <person name="Johannesson H."/>
        </authorList>
    </citation>
    <scope>NUCLEOTIDE SEQUENCE</scope>
    <source>
        <strain evidence="2">SMH2392-1A</strain>
    </source>
</reference>
<feature type="compositionally biased region" description="Polar residues" evidence="1">
    <location>
        <begin position="100"/>
        <end position="126"/>
    </location>
</feature>
<name>A0AA40DJ57_9PEZI</name>
<organism evidence="2 3">
    <name type="scientific">Lasiosphaeria miniovina</name>
    <dbReference type="NCBI Taxonomy" id="1954250"/>
    <lineage>
        <taxon>Eukaryota</taxon>
        <taxon>Fungi</taxon>
        <taxon>Dikarya</taxon>
        <taxon>Ascomycota</taxon>
        <taxon>Pezizomycotina</taxon>
        <taxon>Sordariomycetes</taxon>
        <taxon>Sordariomycetidae</taxon>
        <taxon>Sordariales</taxon>
        <taxon>Lasiosphaeriaceae</taxon>
        <taxon>Lasiosphaeria</taxon>
    </lineage>
</organism>
<evidence type="ECO:0000313" key="2">
    <source>
        <dbReference type="EMBL" id="KAK0703266.1"/>
    </source>
</evidence>
<feature type="compositionally biased region" description="Basic residues" evidence="1">
    <location>
        <begin position="68"/>
        <end position="80"/>
    </location>
</feature>
<comment type="caution">
    <text evidence="2">The sequence shown here is derived from an EMBL/GenBank/DDBJ whole genome shotgun (WGS) entry which is preliminary data.</text>
</comment>
<protein>
    <submittedName>
        <fullName evidence="2">Uncharacterized protein</fullName>
    </submittedName>
</protein>
<dbReference type="EMBL" id="JAUIRO010000008">
    <property type="protein sequence ID" value="KAK0703266.1"/>
    <property type="molecule type" value="Genomic_DNA"/>
</dbReference>
<gene>
    <name evidence="2" type="ORF">B0T26DRAFT_493705</name>
</gene>
<dbReference type="RefSeq" id="XP_060290125.1">
    <property type="nucleotide sequence ID" value="XM_060435337.1"/>
</dbReference>
<feature type="region of interest" description="Disordered" evidence="1">
    <location>
        <begin position="36"/>
        <end position="163"/>
    </location>
</feature>
<dbReference type="GeneID" id="85318607"/>
<keyword evidence="3" id="KW-1185">Reference proteome</keyword>
<feature type="compositionally biased region" description="Basic residues" evidence="1">
    <location>
        <begin position="44"/>
        <end position="60"/>
    </location>
</feature>
<sequence>MLKSWKYHKKTRMTGRKNSTAYLRLPKRQLLTAYPTGTLEYTRKQRRPKSWKHHKEKGRPKSWNITRKQGRPKSWKHHKETRQAEELEITRKQAAGERTVQPTSGSLNDNPSQPTQQAPSNIQGNKKGSKEKEWYNQYQSKISKSWKHYKDKSGREKEEYSQY</sequence>
<feature type="compositionally biased region" description="Basic and acidic residues" evidence="1">
    <location>
        <begin position="81"/>
        <end position="95"/>
    </location>
</feature>
<dbReference type="AlphaFoldDB" id="A0AA40DJ57"/>